<dbReference type="InterPro" id="IPR006680">
    <property type="entry name" value="Amidohydro-rel"/>
</dbReference>
<organism evidence="3 4">
    <name type="scientific">Nitratireductor kimnyeongensis</name>
    <dbReference type="NCBI Taxonomy" id="430679"/>
    <lineage>
        <taxon>Bacteria</taxon>
        <taxon>Pseudomonadati</taxon>
        <taxon>Pseudomonadota</taxon>
        <taxon>Alphaproteobacteria</taxon>
        <taxon>Hyphomicrobiales</taxon>
        <taxon>Phyllobacteriaceae</taxon>
        <taxon>Nitratireductor</taxon>
    </lineage>
</organism>
<dbReference type="InterPro" id="IPR052350">
    <property type="entry name" value="Metallo-dep_Lactonases"/>
</dbReference>
<dbReference type="PANTHER" id="PTHR43569">
    <property type="entry name" value="AMIDOHYDROLASE"/>
    <property type="match status" value="1"/>
</dbReference>
<keyword evidence="4" id="KW-1185">Reference proteome</keyword>
<comment type="caution">
    <text evidence="3">The sequence shown here is derived from an EMBL/GenBank/DDBJ whole genome shotgun (WGS) entry which is preliminary data.</text>
</comment>
<dbReference type="PANTHER" id="PTHR43569:SF1">
    <property type="entry name" value="BLL3371 PROTEIN"/>
    <property type="match status" value="1"/>
</dbReference>
<proteinExistence type="inferred from homology"/>
<sequence length="315" mass="35536">MIDPQTVRFLDDLAIVDAHHHYWDLSGPVTYPWLQSPPWLAFRYGDYGAIRKSYLPEDYRRDHGAHRIVADIHMEAEPRHGMACAEIDWLASLGEVAPRAAAAQIWLDGDDLDDQLKELARRPLVRSVRHKPKALPREEARRGAAGSMDDPKWRDGYARLAATSLHFELQTPWWHLDAAADLARDFPETRIILNHCGLPAQRSDEDLAAWRAAIVRFADLENTVVKLSGIGLAPGIWPEEQNIHILRELITIFGPGRAMFASNFPVDRLCITFEAMFSAYKRAVHDLPREDVISLFSGCAASTYGLNIGEASLER</sequence>
<feature type="domain" description="Amidohydrolase-related" evidence="2">
    <location>
        <begin position="16"/>
        <end position="306"/>
    </location>
</feature>
<dbReference type="Gene3D" id="3.20.20.140">
    <property type="entry name" value="Metal-dependent hydrolases"/>
    <property type="match status" value="1"/>
</dbReference>
<reference evidence="4" key="1">
    <citation type="journal article" date="2019" name="Int. J. Syst. Evol. Microbiol.">
        <title>The Global Catalogue of Microorganisms (GCM) 10K type strain sequencing project: providing services to taxonomists for standard genome sequencing and annotation.</title>
        <authorList>
            <consortium name="The Broad Institute Genomics Platform"/>
            <consortium name="The Broad Institute Genome Sequencing Center for Infectious Disease"/>
            <person name="Wu L."/>
            <person name="Ma J."/>
        </authorList>
    </citation>
    <scope>NUCLEOTIDE SEQUENCE [LARGE SCALE GENOMIC DNA]</scope>
    <source>
        <strain evidence="4">JCM 3366</strain>
    </source>
</reference>
<dbReference type="RefSeq" id="WP_246637956.1">
    <property type="nucleotide sequence ID" value="NZ_CP078143.1"/>
</dbReference>
<dbReference type="Pfam" id="PF04909">
    <property type="entry name" value="Amidohydro_2"/>
    <property type="match status" value="1"/>
</dbReference>
<dbReference type="Proteomes" id="UP001596107">
    <property type="component" value="Unassembled WGS sequence"/>
</dbReference>
<dbReference type="SUPFAM" id="SSF51556">
    <property type="entry name" value="Metallo-dependent hydrolases"/>
    <property type="match status" value="1"/>
</dbReference>
<name>A0ABW0TC42_9HYPH</name>
<protein>
    <submittedName>
        <fullName evidence="3">Amidohydrolase family protein</fullName>
    </submittedName>
</protein>
<dbReference type="InterPro" id="IPR032466">
    <property type="entry name" value="Metal_Hydrolase"/>
</dbReference>
<evidence type="ECO:0000256" key="1">
    <source>
        <dbReference type="ARBA" id="ARBA00038310"/>
    </source>
</evidence>
<comment type="similarity">
    <text evidence="1">Belongs to the metallo-dependent hydrolases superfamily.</text>
</comment>
<evidence type="ECO:0000313" key="4">
    <source>
        <dbReference type="Proteomes" id="UP001596107"/>
    </source>
</evidence>
<evidence type="ECO:0000259" key="2">
    <source>
        <dbReference type="Pfam" id="PF04909"/>
    </source>
</evidence>
<evidence type="ECO:0000313" key="3">
    <source>
        <dbReference type="EMBL" id="MFC5586864.1"/>
    </source>
</evidence>
<dbReference type="EMBL" id="JBHSNB010000004">
    <property type="protein sequence ID" value="MFC5586864.1"/>
    <property type="molecule type" value="Genomic_DNA"/>
</dbReference>
<accession>A0ABW0TC42</accession>
<gene>
    <name evidence="3" type="ORF">ACFPOD_17255</name>
</gene>